<feature type="transmembrane region" description="Helical" evidence="6">
    <location>
        <begin position="308"/>
        <end position="329"/>
    </location>
</feature>
<feature type="transmembrane region" description="Helical" evidence="6">
    <location>
        <begin position="165"/>
        <end position="186"/>
    </location>
</feature>
<dbReference type="CDD" id="cd17324">
    <property type="entry name" value="MFS_NepI_like"/>
    <property type="match status" value="1"/>
</dbReference>
<dbReference type="InterPro" id="IPR020846">
    <property type="entry name" value="MFS_dom"/>
</dbReference>
<dbReference type="RefSeq" id="WP_046954458.1">
    <property type="nucleotide sequence ID" value="NZ_LCYI01000017.1"/>
</dbReference>
<evidence type="ECO:0000313" key="9">
    <source>
        <dbReference type="Proteomes" id="UP000035214"/>
    </source>
</evidence>
<dbReference type="InterPro" id="IPR011701">
    <property type="entry name" value="MFS"/>
</dbReference>
<dbReference type="PANTHER" id="PTHR42910">
    <property type="entry name" value="TRANSPORTER SCO4007-RELATED"/>
    <property type="match status" value="1"/>
</dbReference>
<organism evidence="8 9">
    <name type="scientific">Bacillus cereus</name>
    <dbReference type="NCBI Taxonomy" id="1396"/>
    <lineage>
        <taxon>Bacteria</taxon>
        <taxon>Bacillati</taxon>
        <taxon>Bacillota</taxon>
        <taxon>Bacilli</taxon>
        <taxon>Bacillales</taxon>
        <taxon>Bacillaceae</taxon>
        <taxon>Bacillus</taxon>
        <taxon>Bacillus cereus group</taxon>
    </lineage>
</organism>
<comment type="caution">
    <text evidence="8">The sequence shown here is derived from an EMBL/GenBank/DDBJ whole genome shotgun (WGS) entry which is preliminary data.</text>
</comment>
<feature type="transmembrane region" description="Helical" evidence="6">
    <location>
        <begin position="140"/>
        <end position="159"/>
    </location>
</feature>
<keyword evidence="3 6" id="KW-0812">Transmembrane</keyword>
<feature type="transmembrane region" description="Helical" evidence="6">
    <location>
        <begin position="284"/>
        <end position="302"/>
    </location>
</feature>
<protein>
    <recommendedName>
        <fullName evidence="7">Major facilitator superfamily (MFS) profile domain-containing protein</fullName>
    </recommendedName>
</protein>
<dbReference type="Proteomes" id="UP000035214">
    <property type="component" value="Unassembled WGS sequence"/>
</dbReference>
<accession>A0A0G8F5X6</accession>
<dbReference type="GO" id="GO:0022857">
    <property type="term" value="F:transmembrane transporter activity"/>
    <property type="evidence" value="ECO:0007669"/>
    <property type="project" value="InterPro"/>
</dbReference>
<keyword evidence="4 6" id="KW-1133">Transmembrane helix</keyword>
<evidence type="ECO:0000259" key="7">
    <source>
        <dbReference type="PROSITE" id="PS50850"/>
    </source>
</evidence>
<dbReference type="EMBL" id="LCYI01000017">
    <property type="protein sequence ID" value="KLA31112.1"/>
    <property type="molecule type" value="Genomic_DNA"/>
</dbReference>
<feature type="transmembrane region" description="Helical" evidence="6">
    <location>
        <begin position="376"/>
        <end position="393"/>
    </location>
</feature>
<evidence type="ECO:0000256" key="4">
    <source>
        <dbReference type="ARBA" id="ARBA00022989"/>
    </source>
</evidence>
<dbReference type="InterPro" id="IPR036259">
    <property type="entry name" value="MFS_trans_sf"/>
</dbReference>
<evidence type="ECO:0000256" key="5">
    <source>
        <dbReference type="ARBA" id="ARBA00023136"/>
    </source>
</evidence>
<dbReference type="PATRIC" id="fig|1396.428.peg.2762"/>
<keyword evidence="5 6" id="KW-0472">Membrane</keyword>
<feature type="transmembrane region" description="Helical" evidence="6">
    <location>
        <begin position="107"/>
        <end position="128"/>
    </location>
</feature>
<dbReference type="GO" id="GO:0005886">
    <property type="term" value="C:plasma membrane"/>
    <property type="evidence" value="ECO:0007669"/>
    <property type="project" value="UniProtKB-SubCell"/>
</dbReference>
<comment type="subcellular location">
    <subcellularLocation>
        <location evidence="1">Cell membrane</location>
        <topology evidence="1">Multi-pass membrane protein</topology>
    </subcellularLocation>
</comment>
<feature type="transmembrane region" description="Helical" evidence="6">
    <location>
        <begin position="349"/>
        <end position="370"/>
    </location>
</feature>
<evidence type="ECO:0000256" key="6">
    <source>
        <dbReference type="SAM" id="Phobius"/>
    </source>
</evidence>
<sequence>MSNFKNKAIDKDISSGLVILLATACGIIVANLYYAQPLIGVISNEIGLSNSSAGLIVTLTQIGYVVGLLFLVPLGDIVENKKLILILLFLSAFALICMVFVKSATLLLITSFFIGLGSVAAQVLVPLVSYLSSENARGRVVGNVMSGLLLGIMLARPISSLVADMWGWGTIFALSATVIIVLAFVLSKVLPTRKPQAKTNYIALLNSMWQLLRTTPVLRRRAMYHACVFGAFSLFWTTVPLLLSSPAFHFSQTAIALYALVGITGAIAAPIGGRLADLGWTRPATGIALTVVIISLILPLFIQSSSPFGIAVLVIAAILLDMGVSANLVLSQRLIFSLSPEIRSRLNGLFMAIFFLGGAVGSFIGGWAYALGGWNLTLWIGIAFPTIALLYFASEK</sequence>
<dbReference type="PROSITE" id="PS51257">
    <property type="entry name" value="PROKAR_LIPOPROTEIN"/>
    <property type="match status" value="1"/>
</dbReference>
<dbReference type="AlphaFoldDB" id="A0A0G8F5X6"/>
<keyword evidence="2" id="KW-0813">Transport</keyword>
<evidence type="ECO:0000256" key="3">
    <source>
        <dbReference type="ARBA" id="ARBA00022692"/>
    </source>
</evidence>
<dbReference type="Pfam" id="PF07690">
    <property type="entry name" value="MFS_1"/>
    <property type="match status" value="1"/>
</dbReference>
<evidence type="ECO:0000256" key="2">
    <source>
        <dbReference type="ARBA" id="ARBA00022448"/>
    </source>
</evidence>
<feature type="domain" description="Major facilitator superfamily (MFS) profile" evidence="7">
    <location>
        <begin position="17"/>
        <end position="396"/>
    </location>
</feature>
<name>A0A0G8F5X6_BACCE</name>
<dbReference type="PROSITE" id="PS50850">
    <property type="entry name" value="MFS"/>
    <property type="match status" value="1"/>
</dbReference>
<feature type="transmembrane region" description="Helical" evidence="6">
    <location>
        <begin position="255"/>
        <end position="272"/>
    </location>
</feature>
<dbReference type="PANTHER" id="PTHR42910:SF1">
    <property type="entry name" value="MAJOR FACILITATOR SUPERFAMILY (MFS) PROFILE DOMAIN-CONTAINING PROTEIN"/>
    <property type="match status" value="1"/>
</dbReference>
<proteinExistence type="predicted"/>
<feature type="transmembrane region" description="Helical" evidence="6">
    <location>
        <begin position="83"/>
        <end position="101"/>
    </location>
</feature>
<feature type="transmembrane region" description="Helical" evidence="6">
    <location>
        <begin position="53"/>
        <end position="71"/>
    </location>
</feature>
<reference evidence="8 9" key="1">
    <citation type="submission" date="2015-04" db="EMBL/GenBank/DDBJ databases">
        <title>Draft Genome Sequences of Eight Spore-Forming Food Isolates of Bacillus cereus Genome sequencing.</title>
        <authorList>
            <person name="Krawcyk A.O."/>
            <person name="de Jong A."/>
            <person name="Eijlander R.T."/>
            <person name="Berendsen E.M."/>
            <person name="Holsappel S."/>
            <person name="Wells-Bennik M."/>
            <person name="Kuipers O.P."/>
        </authorList>
    </citation>
    <scope>NUCLEOTIDE SEQUENCE [LARGE SCALE GENOMIC DNA]</scope>
    <source>
        <strain evidence="8 9">B4077</strain>
    </source>
</reference>
<dbReference type="SUPFAM" id="SSF103473">
    <property type="entry name" value="MFS general substrate transporter"/>
    <property type="match status" value="1"/>
</dbReference>
<feature type="transmembrane region" description="Helical" evidence="6">
    <location>
        <begin position="12"/>
        <end position="33"/>
    </location>
</feature>
<gene>
    <name evidence="8" type="ORF">B4077_3380</name>
</gene>
<feature type="transmembrane region" description="Helical" evidence="6">
    <location>
        <begin position="222"/>
        <end position="243"/>
    </location>
</feature>
<evidence type="ECO:0000256" key="1">
    <source>
        <dbReference type="ARBA" id="ARBA00004651"/>
    </source>
</evidence>
<dbReference type="Gene3D" id="1.20.1250.20">
    <property type="entry name" value="MFS general substrate transporter like domains"/>
    <property type="match status" value="1"/>
</dbReference>
<evidence type="ECO:0000313" key="8">
    <source>
        <dbReference type="EMBL" id="KLA31112.1"/>
    </source>
</evidence>